<accession>A0A4C1TV54</accession>
<protein>
    <submittedName>
        <fullName evidence="1">Uncharacterized protein</fullName>
    </submittedName>
</protein>
<dbReference type="EMBL" id="BGZK01000091">
    <property type="protein sequence ID" value="GBP17887.1"/>
    <property type="molecule type" value="Genomic_DNA"/>
</dbReference>
<keyword evidence="2" id="KW-1185">Reference proteome</keyword>
<reference evidence="1 2" key="1">
    <citation type="journal article" date="2019" name="Commun. Biol.">
        <title>The bagworm genome reveals a unique fibroin gene that provides high tensile strength.</title>
        <authorList>
            <person name="Kono N."/>
            <person name="Nakamura H."/>
            <person name="Ohtoshi R."/>
            <person name="Tomita M."/>
            <person name="Numata K."/>
            <person name="Arakawa K."/>
        </authorList>
    </citation>
    <scope>NUCLEOTIDE SEQUENCE [LARGE SCALE GENOMIC DNA]</scope>
</reference>
<gene>
    <name evidence="1" type="ORF">EVAR_7880_1</name>
</gene>
<organism evidence="1 2">
    <name type="scientific">Eumeta variegata</name>
    <name type="common">Bagworm moth</name>
    <name type="synonym">Eumeta japonica</name>
    <dbReference type="NCBI Taxonomy" id="151549"/>
    <lineage>
        <taxon>Eukaryota</taxon>
        <taxon>Metazoa</taxon>
        <taxon>Ecdysozoa</taxon>
        <taxon>Arthropoda</taxon>
        <taxon>Hexapoda</taxon>
        <taxon>Insecta</taxon>
        <taxon>Pterygota</taxon>
        <taxon>Neoptera</taxon>
        <taxon>Endopterygota</taxon>
        <taxon>Lepidoptera</taxon>
        <taxon>Glossata</taxon>
        <taxon>Ditrysia</taxon>
        <taxon>Tineoidea</taxon>
        <taxon>Psychidae</taxon>
        <taxon>Oiketicinae</taxon>
        <taxon>Eumeta</taxon>
    </lineage>
</organism>
<comment type="caution">
    <text evidence="1">The sequence shown here is derived from an EMBL/GenBank/DDBJ whole genome shotgun (WGS) entry which is preliminary data.</text>
</comment>
<evidence type="ECO:0000313" key="1">
    <source>
        <dbReference type="EMBL" id="GBP17887.1"/>
    </source>
</evidence>
<sequence length="109" mass="11828">MTCRCKLCLGGVRHTHGSVSRMTSKRSSFTTVDGVCSPIEIRRITAAERGPFGASWARDRYARGLRARQFGPRRSPLASSAGNYPDIFKWNFAGRAALASPAGGRRAPS</sequence>
<dbReference type="AlphaFoldDB" id="A0A4C1TV54"/>
<evidence type="ECO:0000313" key="2">
    <source>
        <dbReference type="Proteomes" id="UP000299102"/>
    </source>
</evidence>
<name>A0A4C1TV54_EUMVA</name>
<dbReference type="Proteomes" id="UP000299102">
    <property type="component" value="Unassembled WGS sequence"/>
</dbReference>
<proteinExistence type="predicted"/>